<comment type="similarity">
    <text evidence="1">Belongs to the pyridoxamine 5'-phosphate oxidase family.</text>
</comment>
<dbReference type="Pfam" id="PF01243">
    <property type="entry name" value="PNPOx_N"/>
    <property type="match status" value="1"/>
</dbReference>
<dbReference type="OrthoDB" id="9780392at2"/>
<keyword evidence="4 9" id="KW-0560">Oxidoreductase</keyword>
<keyword evidence="3 5" id="KW-0288">FMN</keyword>
<protein>
    <submittedName>
        <fullName evidence="9">Pyridoxal 5'-phosphate synthase</fullName>
        <ecNumber evidence="9">1.4.3.5</ecNumber>
    </submittedName>
</protein>
<comment type="cofactor">
    <cofactor evidence="5">
        <name>FMN</name>
        <dbReference type="ChEBI" id="CHEBI:58210"/>
    </cofactor>
    <text evidence="5">Binds 1 FMN per subunit.</text>
</comment>
<keyword evidence="10" id="KW-1185">Reference proteome</keyword>
<feature type="binding site" evidence="5">
    <location>
        <position position="97"/>
    </location>
    <ligand>
        <name>FMN</name>
        <dbReference type="ChEBI" id="CHEBI:58210"/>
    </ligand>
</feature>
<name>A0A4Y6V450_SACBS</name>
<evidence type="ECO:0000256" key="2">
    <source>
        <dbReference type="ARBA" id="ARBA00022630"/>
    </source>
</evidence>
<dbReference type="PANTHER" id="PTHR10851">
    <property type="entry name" value="PYRIDOXINE-5-PHOSPHATE OXIDASE"/>
    <property type="match status" value="1"/>
</dbReference>
<feature type="binding site" evidence="5">
    <location>
        <position position="200"/>
    </location>
    <ligand>
        <name>FMN</name>
        <dbReference type="ChEBI" id="CHEBI:58210"/>
    </ligand>
</feature>
<sequence>MGDHKPSGGGKDNRNPLFRGLKSLEGPFDPFETSALPDRPGELFLNWFEQALGEKAAEPHAATLSTVDEDGRPDARVLILKDVHGETFFFASGLESRKGRQLQQVPHAALTFYWPALGRQIRLRGSVTDTGAQEGADDLRRRGTEARALAMLGRQSERLDSKAQLDQALAEQREILRQDADAVTPLWRLFALRLEEAEFWQADADRKHTRVQYRLAANGAWEHGLLWP</sequence>
<dbReference type="RefSeq" id="WP_141449883.1">
    <property type="nucleotide sequence ID" value="NZ_CP041217.1"/>
</dbReference>
<organism evidence="9 10">
    <name type="scientific">Saccharibacillus brassicae</name>
    <dbReference type="NCBI Taxonomy" id="2583377"/>
    <lineage>
        <taxon>Bacteria</taxon>
        <taxon>Bacillati</taxon>
        <taxon>Bacillota</taxon>
        <taxon>Bacilli</taxon>
        <taxon>Bacillales</taxon>
        <taxon>Paenibacillaceae</taxon>
        <taxon>Saccharibacillus</taxon>
    </lineage>
</organism>
<keyword evidence="2" id="KW-0285">Flavoprotein</keyword>
<feature type="binding site" evidence="5">
    <location>
        <position position="120"/>
    </location>
    <ligand>
        <name>FMN</name>
        <dbReference type="ChEBI" id="CHEBI:58210"/>
    </ligand>
</feature>
<dbReference type="Proteomes" id="UP000316968">
    <property type="component" value="Chromosome"/>
</dbReference>
<dbReference type="NCBIfam" id="NF004231">
    <property type="entry name" value="PRK05679.1"/>
    <property type="match status" value="1"/>
</dbReference>
<evidence type="ECO:0000256" key="4">
    <source>
        <dbReference type="ARBA" id="ARBA00023002"/>
    </source>
</evidence>
<feature type="binding site" evidence="5">
    <location>
        <position position="210"/>
    </location>
    <ligand>
        <name>FMN</name>
        <dbReference type="ChEBI" id="CHEBI:58210"/>
    </ligand>
</feature>
<evidence type="ECO:0000259" key="7">
    <source>
        <dbReference type="Pfam" id="PF01243"/>
    </source>
</evidence>
<dbReference type="GO" id="GO:0008615">
    <property type="term" value="P:pyridoxine biosynthetic process"/>
    <property type="evidence" value="ECO:0007669"/>
    <property type="project" value="InterPro"/>
</dbReference>
<dbReference type="EMBL" id="CP041217">
    <property type="protein sequence ID" value="QDH23346.1"/>
    <property type="molecule type" value="Genomic_DNA"/>
</dbReference>
<reference evidence="9 10" key="1">
    <citation type="submission" date="2019-06" db="EMBL/GenBank/DDBJ databases">
        <title>Saccharibacillus brassicae sp. nov., an endophytic bacterium isolated from Chinese cabbage seeds (Brassica pekinensis).</title>
        <authorList>
            <person name="Jiang L."/>
            <person name="Lee J."/>
            <person name="Kim S.W."/>
        </authorList>
    </citation>
    <scope>NUCLEOTIDE SEQUENCE [LARGE SCALE GENOMIC DNA]</scope>
    <source>
        <strain evidence="10">KCTC 43072 / ATSA2</strain>
    </source>
</reference>
<feature type="domain" description="Pyridoxine 5'-phosphate oxidase dimerisation C-terminal" evidence="8">
    <location>
        <begin position="187"/>
        <end position="228"/>
    </location>
</feature>
<dbReference type="AlphaFoldDB" id="A0A4Y6V450"/>
<dbReference type="InterPro" id="IPR012349">
    <property type="entry name" value="Split_barrel_FMN-bd"/>
</dbReference>
<feature type="domain" description="Pyridoxamine 5'-phosphate oxidase N-terminal" evidence="7">
    <location>
        <begin position="53"/>
        <end position="167"/>
    </location>
</feature>
<evidence type="ECO:0000313" key="9">
    <source>
        <dbReference type="EMBL" id="QDH23346.1"/>
    </source>
</evidence>
<accession>A0A4Y6V450</accession>
<proteinExistence type="inferred from homology"/>
<dbReference type="InterPro" id="IPR011576">
    <property type="entry name" value="Pyridox_Oxase_N"/>
</dbReference>
<feature type="binding site" evidence="5">
    <location>
        <begin position="155"/>
        <end position="156"/>
    </location>
    <ligand>
        <name>FMN</name>
        <dbReference type="ChEBI" id="CHEBI:58210"/>
    </ligand>
</feature>
<dbReference type="GO" id="GO:0004733">
    <property type="term" value="F:pyridoxamine phosphate oxidase activity"/>
    <property type="evidence" value="ECO:0007669"/>
    <property type="project" value="UniProtKB-EC"/>
</dbReference>
<dbReference type="EC" id="1.4.3.5" evidence="9"/>
<feature type="compositionally biased region" description="Basic and acidic residues" evidence="6">
    <location>
        <begin position="1"/>
        <end position="14"/>
    </location>
</feature>
<evidence type="ECO:0000256" key="1">
    <source>
        <dbReference type="ARBA" id="ARBA00007301"/>
    </source>
</evidence>
<evidence type="ECO:0000256" key="5">
    <source>
        <dbReference type="PIRSR" id="PIRSR000190-2"/>
    </source>
</evidence>
<gene>
    <name evidence="9" type="ORF">FFV09_22250</name>
</gene>
<dbReference type="SUPFAM" id="SSF50475">
    <property type="entry name" value="FMN-binding split barrel"/>
    <property type="match status" value="1"/>
</dbReference>
<feature type="binding site" evidence="5">
    <location>
        <position position="98"/>
    </location>
    <ligand>
        <name>FMN</name>
        <dbReference type="ChEBI" id="CHEBI:58210"/>
    </ligand>
</feature>
<dbReference type="PANTHER" id="PTHR10851:SF0">
    <property type="entry name" value="PYRIDOXINE-5'-PHOSPHATE OXIDASE"/>
    <property type="match status" value="1"/>
</dbReference>
<dbReference type="PIRSF" id="PIRSF000190">
    <property type="entry name" value="Pyd_amn-ph_oxd"/>
    <property type="match status" value="1"/>
</dbReference>
<dbReference type="Pfam" id="PF10590">
    <property type="entry name" value="PNP_phzG_C"/>
    <property type="match status" value="1"/>
</dbReference>
<evidence type="ECO:0000259" key="8">
    <source>
        <dbReference type="Pfam" id="PF10590"/>
    </source>
</evidence>
<evidence type="ECO:0000313" key="10">
    <source>
        <dbReference type="Proteomes" id="UP000316968"/>
    </source>
</evidence>
<evidence type="ECO:0000256" key="3">
    <source>
        <dbReference type="ARBA" id="ARBA00022643"/>
    </source>
</evidence>
<evidence type="ECO:0000256" key="6">
    <source>
        <dbReference type="SAM" id="MobiDB-lite"/>
    </source>
</evidence>
<dbReference type="GO" id="GO:0010181">
    <property type="term" value="F:FMN binding"/>
    <property type="evidence" value="ECO:0007669"/>
    <property type="project" value="InterPro"/>
</dbReference>
<dbReference type="Gene3D" id="2.30.110.10">
    <property type="entry name" value="Electron Transport, Fmn-binding Protein, Chain A"/>
    <property type="match status" value="1"/>
</dbReference>
<dbReference type="InterPro" id="IPR019576">
    <property type="entry name" value="Pyridoxamine_oxidase_dimer_C"/>
</dbReference>
<dbReference type="PROSITE" id="PS01064">
    <property type="entry name" value="PYRIDOX_OXIDASE"/>
    <property type="match status" value="1"/>
</dbReference>
<dbReference type="InterPro" id="IPR019740">
    <property type="entry name" value="Pyridox_Oxase_CS"/>
</dbReference>
<feature type="binding site" evidence="5">
    <location>
        <begin position="76"/>
        <end position="81"/>
    </location>
    <ligand>
        <name>FMN</name>
        <dbReference type="ChEBI" id="CHEBI:58210"/>
    </ligand>
</feature>
<feature type="region of interest" description="Disordered" evidence="6">
    <location>
        <begin position="1"/>
        <end position="32"/>
    </location>
</feature>
<dbReference type="InterPro" id="IPR000659">
    <property type="entry name" value="Pyridox_Oxase"/>
</dbReference>
<dbReference type="KEGG" id="saca:FFV09_22250"/>